<dbReference type="RefSeq" id="WP_191839402.1">
    <property type="nucleotide sequence ID" value="NZ_BAAALB010000007.1"/>
</dbReference>
<gene>
    <name evidence="1" type="ORF">Cch02nite_12490</name>
</gene>
<accession>A0A8J3NPC6</accession>
<name>A0A8J3NPC6_9ACTN</name>
<evidence type="ECO:0000313" key="2">
    <source>
        <dbReference type="Proteomes" id="UP000619293"/>
    </source>
</evidence>
<dbReference type="Proteomes" id="UP000619293">
    <property type="component" value="Unassembled WGS sequence"/>
</dbReference>
<dbReference type="EMBL" id="BONG01000005">
    <property type="protein sequence ID" value="GIF87805.1"/>
    <property type="molecule type" value="Genomic_DNA"/>
</dbReference>
<dbReference type="GO" id="GO:0030638">
    <property type="term" value="P:polyketide metabolic process"/>
    <property type="evidence" value="ECO:0007669"/>
    <property type="project" value="InterPro"/>
</dbReference>
<evidence type="ECO:0008006" key="3">
    <source>
        <dbReference type="Google" id="ProtNLM"/>
    </source>
</evidence>
<dbReference type="InterPro" id="IPR009959">
    <property type="entry name" value="Cyclase_SnoaL-like"/>
</dbReference>
<reference evidence="1 2" key="1">
    <citation type="submission" date="2021-01" db="EMBL/GenBank/DDBJ databases">
        <title>Whole genome shotgun sequence of Catellatospora chokoriensis NBRC 107358.</title>
        <authorList>
            <person name="Komaki H."/>
            <person name="Tamura T."/>
        </authorList>
    </citation>
    <scope>NUCLEOTIDE SEQUENCE [LARGE SCALE GENOMIC DNA]</scope>
    <source>
        <strain evidence="1 2">NBRC 107358</strain>
    </source>
</reference>
<proteinExistence type="predicted"/>
<dbReference type="AlphaFoldDB" id="A0A8J3NPC6"/>
<protein>
    <recommendedName>
        <fullName evidence="3">Ester cyclase</fullName>
    </recommendedName>
</protein>
<keyword evidence="2" id="KW-1185">Reference proteome</keyword>
<dbReference type="InterPro" id="IPR032710">
    <property type="entry name" value="NTF2-like_dom_sf"/>
</dbReference>
<dbReference type="SUPFAM" id="SSF54427">
    <property type="entry name" value="NTF2-like"/>
    <property type="match status" value="1"/>
</dbReference>
<evidence type="ECO:0000313" key="1">
    <source>
        <dbReference type="EMBL" id="GIF87805.1"/>
    </source>
</evidence>
<comment type="caution">
    <text evidence="1">The sequence shown here is derived from an EMBL/GenBank/DDBJ whole genome shotgun (WGS) entry which is preliminary data.</text>
</comment>
<sequence>MDTSGADAPRDDSTWPRGERTIRELIDRVWNGGHTDELERFYADPFDHGGRPDTVAGLRQWHAADAAAWADTRYEVMSLVSDGEQVAVRWRATARQVGAWGPVPPTGKTITWDGVHFFVVREGRVSAVWAVADLFAKAAQLGVAMTPPEA</sequence>
<organism evidence="1 2">
    <name type="scientific">Catellatospora chokoriensis</name>
    <dbReference type="NCBI Taxonomy" id="310353"/>
    <lineage>
        <taxon>Bacteria</taxon>
        <taxon>Bacillati</taxon>
        <taxon>Actinomycetota</taxon>
        <taxon>Actinomycetes</taxon>
        <taxon>Micromonosporales</taxon>
        <taxon>Micromonosporaceae</taxon>
        <taxon>Catellatospora</taxon>
    </lineage>
</organism>
<dbReference type="Pfam" id="PF07366">
    <property type="entry name" value="SnoaL"/>
    <property type="match status" value="1"/>
</dbReference>
<dbReference type="Gene3D" id="3.10.450.50">
    <property type="match status" value="1"/>
</dbReference>